<comment type="caution">
    <text evidence="2">The sequence shown here is derived from an EMBL/GenBank/DDBJ whole genome shotgun (WGS) entry which is preliminary data.</text>
</comment>
<proteinExistence type="predicted"/>
<dbReference type="InterPro" id="IPR050471">
    <property type="entry name" value="AB_hydrolase"/>
</dbReference>
<sequence>GFSLNLERNWKKTNWVETLKDNYQLILFDCRGHGKSDKPHDDSDYGQKMTDDIIKLMEHLSIEKANFFGYSMGANITFLLLVNKPEIIISAILGGFVLNLNDKKNSKG</sequence>
<organism evidence="2">
    <name type="scientific">marine sediment metagenome</name>
    <dbReference type="NCBI Taxonomy" id="412755"/>
    <lineage>
        <taxon>unclassified sequences</taxon>
        <taxon>metagenomes</taxon>
        <taxon>ecological metagenomes</taxon>
    </lineage>
</organism>
<name>X1A5H0_9ZZZZ</name>
<protein>
    <recommendedName>
        <fullName evidence="1">AB hydrolase-1 domain-containing protein</fullName>
    </recommendedName>
</protein>
<feature type="non-terminal residue" evidence="2">
    <location>
        <position position="1"/>
    </location>
</feature>
<dbReference type="PANTHER" id="PTHR43433">
    <property type="entry name" value="HYDROLASE, ALPHA/BETA FOLD FAMILY PROTEIN"/>
    <property type="match status" value="1"/>
</dbReference>
<dbReference type="SUPFAM" id="SSF53474">
    <property type="entry name" value="alpha/beta-Hydrolases"/>
    <property type="match status" value="1"/>
</dbReference>
<dbReference type="Gene3D" id="3.40.50.1820">
    <property type="entry name" value="alpha/beta hydrolase"/>
    <property type="match status" value="1"/>
</dbReference>
<dbReference type="InterPro" id="IPR029058">
    <property type="entry name" value="AB_hydrolase_fold"/>
</dbReference>
<dbReference type="PANTHER" id="PTHR43433:SF5">
    <property type="entry name" value="AB HYDROLASE-1 DOMAIN-CONTAINING PROTEIN"/>
    <property type="match status" value="1"/>
</dbReference>
<accession>X1A5H0</accession>
<evidence type="ECO:0000313" key="2">
    <source>
        <dbReference type="EMBL" id="GAG76959.1"/>
    </source>
</evidence>
<reference evidence="2" key="1">
    <citation type="journal article" date="2014" name="Front. Microbiol.">
        <title>High frequency of phylogenetically diverse reductive dehalogenase-homologous genes in deep subseafloor sedimentary metagenomes.</title>
        <authorList>
            <person name="Kawai M."/>
            <person name="Futagami T."/>
            <person name="Toyoda A."/>
            <person name="Takaki Y."/>
            <person name="Nishi S."/>
            <person name="Hori S."/>
            <person name="Arai W."/>
            <person name="Tsubouchi T."/>
            <person name="Morono Y."/>
            <person name="Uchiyama I."/>
            <person name="Ito T."/>
            <person name="Fujiyama A."/>
            <person name="Inagaki F."/>
            <person name="Takami H."/>
        </authorList>
    </citation>
    <scope>NUCLEOTIDE SEQUENCE</scope>
    <source>
        <strain evidence="2">Expedition CK06-06</strain>
    </source>
</reference>
<gene>
    <name evidence="2" type="ORF">S01H4_30990</name>
</gene>
<dbReference type="Pfam" id="PF00561">
    <property type="entry name" value="Abhydrolase_1"/>
    <property type="match status" value="1"/>
</dbReference>
<evidence type="ECO:0000259" key="1">
    <source>
        <dbReference type="Pfam" id="PF00561"/>
    </source>
</evidence>
<feature type="domain" description="AB hydrolase-1" evidence="1">
    <location>
        <begin position="10"/>
        <end position="93"/>
    </location>
</feature>
<dbReference type="AlphaFoldDB" id="X1A5H0"/>
<dbReference type="EMBL" id="BART01016048">
    <property type="protein sequence ID" value="GAG76959.1"/>
    <property type="molecule type" value="Genomic_DNA"/>
</dbReference>
<dbReference type="InterPro" id="IPR000073">
    <property type="entry name" value="AB_hydrolase_1"/>
</dbReference>